<evidence type="ECO:0000256" key="5">
    <source>
        <dbReference type="ARBA" id="ARBA00023315"/>
    </source>
</evidence>
<dbReference type="InterPro" id="IPR045141">
    <property type="entry name" value="NAA60-like"/>
</dbReference>
<evidence type="ECO:0000256" key="10">
    <source>
        <dbReference type="ARBA" id="ARBA00048848"/>
    </source>
</evidence>
<dbReference type="Gene3D" id="3.40.50.10140">
    <property type="entry name" value="Toll/interleukin-1 receptor homology (TIR) domain"/>
    <property type="match status" value="1"/>
</dbReference>
<dbReference type="GO" id="GO:0000139">
    <property type="term" value="C:Golgi membrane"/>
    <property type="evidence" value="ECO:0007669"/>
    <property type="project" value="TreeGrafter"/>
</dbReference>
<dbReference type="InterPro" id="IPR000182">
    <property type="entry name" value="GNAT_dom"/>
</dbReference>
<keyword evidence="14" id="KW-1185">Reference proteome</keyword>
<dbReference type="GO" id="GO:0120518">
    <property type="term" value="F:protein N-terminal-methionine acetyltransferase activity"/>
    <property type="evidence" value="ECO:0007669"/>
    <property type="project" value="UniProtKB-EC"/>
</dbReference>
<keyword evidence="2" id="KW-0808">Transferase</keyword>
<evidence type="ECO:0000256" key="11">
    <source>
        <dbReference type="SAM" id="Phobius"/>
    </source>
</evidence>
<dbReference type="EC" id="2.3.1.48" evidence="1"/>
<evidence type="ECO:0000256" key="9">
    <source>
        <dbReference type="ARBA" id="ARBA00048017"/>
    </source>
</evidence>
<evidence type="ECO:0000256" key="6">
    <source>
        <dbReference type="ARBA" id="ARBA00025774"/>
    </source>
</evidence>
<dbReference type="InterPro" id="IPR016181">
    <property type="entry name" value="Acyl_CoA_acyltransferase"/>
</dbReference>
<dbReference type="PANTHER" id="PTHR14744">
    <property type="entry name" value="N-ALPHA-ACETYLTRANSFERASE 60"/>
    <property type="match status" value="1"/>
</dbReference>
<dbReference type="PROSITE" id="PS51186">
    <property type="entry name" value="GNAT"/>
    <property type="match status" value="1"/>
</dbReference>
<comment type="caution">
    <text evidence="13">The sequence shown here is derived from an EMBL/GenBank/DDBJ whole genome shotgun (WGS) entry which is preliminary data.</text>
</comment>
<protein>
    <recommendedName>
        <fullName evidence="8">N-alpha-acetyltransferase 60</fullName>
        <ecNumber evidence="7">2.3.1.259</ecNumber>
        <ecNumber evidence="1">2.3.1.48</ecNumber>
    </recommendedName>
</protein>
<dbReference type="Gene3D" id="3.40.630.30">
    <property type="match status" value="1"/>
</dbReference>
<dbReference type="PANTHER" id="PTHR14744:SF15">
    <property type="entry name" value="N-ALPHA-ACETYLTRANSFERASE 60"/>
    <property type="match status" value="1"/>
</dbReference>
<evidence type="ECO:0000256" key="1">
    <source>
        <dbReference type="ARBA" id="ARBA00013184"/>
    </source>
</evidence>
<dbReference type="SUPFAM" id="SSF51366">
    <property type="entry name" value="Ribulose-phoshate binding barrel"/>
    <property type="match status" value="1"/>
</dbReference>
<accession>A0AAW1QX78</accession>
<organism evidence="13 14">
    <name type="scientific">Elliptochloris bilobata</name>
    <dbReference type="NCBI Taxonomy" id="381761"/>
    <lineage>
        <taxon>Eukaryota</taxon>
        <taxon>Viridiplantae</taxon>
        <taxon>Chlorophyta</taxon>
        <taxon>core chlorophytes</taxon>
        <taxon>Trebouxiophyceae</taxon>
        <taxon>Trebouxiophyceae incertae sedis</taxon>
        <taxon>Elliptochloris clade</taxon>
        <taxon>Elliptochloris</taxon>
    </lineage>
</organism>
<comment type="similarity">
    <text evidence="6">Belongs to the acetyltransferase family. NAA60 subfamily.</text>
</comment>
<feature type="transmembrane region" description="Helical" evidence="11">
    <location>
        <begin position="325"/>
        <end position="343"/>
    </location>
</feature>
<dbReference type="InterPro" id="IPR011060">
    <property type="entry name" value="RibuloseP-bd_barrel"/>
</dbReference>
<evidence type="ECO:0000256" key="7">
    <source>
        <dbReference type="ARBA" id="ARBA00026111"/>
    </source>
</evidence>
<reference evidence="13 14" key="1">
    <citation type="journal article" date="2024" name="Nat. Commun.">
        <title>Phylogenomics reveals the evolutionary origins of lichenization in chlorophyte algae.</title>
        <authorList>
            <person name="Puginier C."/>
            <person name="Libourel C."/>
            <person name="Otte J."/>
            <person name="Skaloud P."/>
            <person name="Haon M."/>
            <person name="Grisel S."/>
            <person name="Petersen M."/>
            <person name="Berrin J.G."/>
            <person name="Delaux P.M."/>
            <person name="Dal Grande F."/>
            <person name="Keller J."/>
        </authorList>
    </citation>
    <scope>NUCLEOTIDE SEQUENCE [LARGE SCALE GENOMIC DNA]</scope>
    <source>
        <strain evidence="13 14">SAG 245.80</strain>
    </source>
</reference>
<feature type="transmembrane region" description="Helical" evidence="11">
    <location>
        <begin position="276"/>
        <end position="295"/>
    </location>
</feature>
<comment type="catalytic activity">
    <reaction evidence="9">
        <text>L-lysyl-[protein] + acetyl-CoA = N(6)-acetyl-L-lysyl-[protein] + CoA + H(+)</text>
        <dbReference type="Rhea" id="RHEA:45948"/>
        <dbReference type="Rhea" id="RHEA-COMP:9752"/>
        <dbReference type="Rhea" id="RHEA-COMP:10731"/>
        <dbReference type="ChEBI" id="CHEBI:15378"/>
        <dbReference type="ChEBI" id="CHEBI:29969"/>
        <dbReference type="ChEBI" id="CHEBI:57287"/>
        <dbReference type="ChEBI" id="CHEBI:57288"/>
        <dbReference type="ChEBI" id="CHEBI:61930"/>
        <dbReference type="EC" id="2.3.1.48"/>
    </reaction>
</comment>
<evidence type="ECO:0000256" key="3">
    <source>
        <dbReference type="ARBA" id="ARBA00022829"/>
    </source>
</evidence>
<evidence type="ECO:0000313" key="13">
    <source>
        <dbReference type="EMBL" id="KAK9826081.1"/>
    </source>
</evidence>
<keyword evidence="11" id="KW-1133">Transmembrane helix</keyword>
<dbReference type="GO" id="GO:0004402">
    <property type="term" value="F:histone acetyltransferase activity"/>
    <property type="evidence" value="ECO:0007669"/>
    <property type="project" value="TreeGrafter"/>
</dbReference>
<evidence type="ECO:0000256" key="8">
    <source>
        <dbReference type="ARBA" id="ARBA00026144"/>
    </source>
</evidence>
<evidence type="ECO:0000259" key="12">
    <source>
        <dbReference type="PROSITE" id="PS51186"/>
    </source>
</evidence>
<feature type="domain" description="N-acetyltransferase" evidence="12">
    <location>
        <begin position="528"/>
        <end position="711"/>
    </location>
</feature>
<sequence length="833" mass="89874">MLSNTIRRKQGTLQVQLQEIGDEALQERLEGAAQRPASPPYRLSTLIQEIKLTAGRPVLLVEVPRSSPSQSSTDLGAEAARLVSWGADALAVDTPSGYADLVAVCRATDAPVLARDWQLHPLQPRVPRQGSVRRASNAVEAKEAGAAGILGIVASVSGRGAPVCSSYAAALGLDAPVEVVNLQEARAMEAATVNFFAVNVAVGIALARVPGFSAKVAAGILGDLPFGASSLVGVRSEAEAAQARDAGAARSSTLCTERCNNMPRKLSSACQLHDRVNLVALPILGGLALLGLFDLYPAAKVTNMFLMYIVADAVWIWMEPDALPSLQPVILGHHVVTFMLLLFPLRHPAFANFTCWDGITELNTFFLIARRQWHSQRNLMHWLYWATFVPMRLVLYPALLVKFWLVLHGFPLWDRLLVVACQFLLCCFNIGMVYASLARRRVVRKAPQLAAEAAAAKAAHPCTHLRAPEGALKRERGSRLAEAVEAREGRPLRQRSPVAIAVTPRSPSLDCSAARRAASLGNADTLQIIFRPLCPSDYTELRTAHERLFPIDYEDAFYWSAVRGDGVQSDAAIHRQENGEEELAGFITVRIVALRGCDTQDRALLGLESHLLDSQRVAYILTLGVLEPFRRAGVAGALLAHTVAACAGATPACRAVFLHVATYNTAACAFYRRRGFQEVARLPAFYHIASGRQPDAERTSYDAHLYALDLGAAEALSPAMLLDAALAPLRMLADHAAACMPHSAHRKGAKRKFVDYLNHALLDEGISVFLDEDSLKPGDPAWKTIEAALAAATVVDLAEVPKTDGVREFVAAQLVPCLARCMGGCGGAALPLR</sequence>
<keyword evidence="4" id="KW-0156">Chromatin regulator</keyword>
<feature type="transmembrane region" description="Helical" evidence="11">
    <location>
        <begin position="417"/>
        <end position="437"/>
    </location>
</feature>
<dbReference type="Gene3D" id="3.20.20.70">
    <property type="entry name" value="Aldolase class I"/>
    <property type="match status" value="1"/>
</dbReference>
<feature type="transmembrane region" description="Helical" evidence="11">
    <location>
        <begin position="382"/>
        <end position="405"/>
    </location>
</feature>
<comment type="catalytic activity">
    <reaction evidence="10">
        <text>N-terminal L-methionyl-[transmembrane protein] + acetyl-CoA = N-terminal N(alpha)-acetyl-L-methionyl-[transmembrane protein] + CoA + H(+)</text>
        <dbReference type="Rhea" id="RHEA:50604"/>
        <dbReference type="Rhea" id="RHEA-COMP:12745"/>
        <dbReference type="Rhea" id="RHEA-COMP:12746"/>
        <dbReference type="ChEBI" id="CHEBI:15378"/>
        <dbReference type="ChEBI" id="CHEBI:57287"/>
        <dbReference type="ChEBI" id="CHEBI:57288"/>
        <dbReference type="ChEBI" id="CHEBI:64731"/>
        <dbReference type="ChEBI" id="CHEBI:133414"/>
        <dbReference type="EC" id="2.3.1.259"/>
    </reaction>
</comment>
<dbReference type="InterPro" id="IPR013785">
    <property type="entry name" value="Aldolase_TIM"/>
</dbReference>
<keyword evidence="11" id="KW-0472">Membrane</keyword>
<dbReference type="Pfam" id="PF00583">
    <property type="entry name" value="Acetyltransf_1"/>
    <property type="match status" value="1"/>
</dbReference>
<evidence type="ECO:0000313" key="14">
    <source>
        <dbReference type="Proteomes" id="UP001445335"/>
    </source>
</evidence>
<dbReference type="AlphaFoldDB" id="A0AAW1QX78"/>
<evidence type="ECO:0000256" key="2">
    <source>
        <dbReference type="ARBA" id="ARBA00022679"/>
    </source>
</evidence>
<dbReference type="EC" id="2.3.1.259" evidence="7"/>
<proteinExistence type="inferred from homology"/>
<evidence type="ECO:0000256" key="4">
    <source>
        <dbReference type="ARBA" id="ARBA00022853"/>
    </source>
</evidence>
<gene>
    <name evidence="13" type="ORF">WJX81_000287</name>
</gene>
<keyword evidence="5" id="KW-0012">Acyltransferase</keyword>
<name>A0AAW1QX78_9CHLO</name>
<dbReference type="Proteomes" id="UP001445335">
    <property type="component" value="Unassembled WGS sequence"/>
</dbReference>
<dbReference type="GO" id="GO:0007059">
    <property type="term" value="P:chromosome segregation"/>
    <property type="evidence" value="ECO:0007669"/>
    <property type="project" value="UniProtKB-KW"/>
</dbReference>
<dbReference type="SUPFAM" id="SSF55729">
    <property type="entry name" value="Acyl-CoA N-acyltransferases (Nat)"/>
    <property type="match status" value="1"/>
</dbReference>
<keyword evidence="3" id="KW-0159">Chromosome partition</keyword>
<dbReference type="EMBL" id="JALJOU010000068">
    <property type="protein sequence ID" value="KAK9826081.1"/>
    <property type="molecule type" value="Genomic_DNA"/>
</dbReference>
<keyword evidence="11" id="KW-0812">Transmembrane</keyword>
<dbReference type="InterPro" id="IPR035897">
    <property type="entry name" value="Toll_tir_struct_dom_sf"/>
</dbReference>